<evidence type="ECO:0000256" key="1">
    <source>
        <dbReference type="ARBA" id="ARBA00008614"/>
    </source>
</evidence>
<comment type="similarity">
    <text evidence="1 6">Belongs to the TIFY/JAZ family.</text>
</comment>
<dbReference type="Pfam" id="PF06200">
    <property type="entry name" value="tify"/>
    <property type="match status" value="1"/>
</dbReference>
<keyword evidence="6" id="KW-0539">Nucleus</keyword>
<keyword evidence="3" id="KW-0832">Ubl conjugation</keyword>
<dbReference type="InterPro" id="IPR010399">
    <property type="entry name" value="Tify_dom"/>
</dbReference>
<dbReference type="GO" id="GO:2000022">
    <property type="term" value="P:regulation of jasmonic acid mediated signaling pathway"/>
    <property type="evidence" value="ECO:0007669"/>
    <property type="project" value="UniProtKB-UniRule"/>
</dbReference>
<name>A0A0D9VUW9_9ORYZ</name>
<feature type="domain" description="Tify" evidence="8">
    <location>
        <begin position="65"/>
        <end position="100"/>
    </location>
</feature>
<evidence type="ECO:0000313" key="9">
    <source>
        <dbReference type="EnsemblPlants" id="LPERR03G17480.1"/>
    </source>
</evidence>
<dbReference type="InterPro" id="IPR040390">
    <property type="entry name" value="TIFY/JAZ"/>
</dbReference>
<reference evidence="9 10" key="1">
    <citation type="submission" date="2012-08" db="EMBL/GenBank/DDBJ databases">
        <title>Oryza genome evolution.</title>
        <authorList>
            <person name="Wing R.A."/>
        </authorList>
    </citation>
    <scope>NUCLEOTIDE SEQUENCE</scope>
</reference>
<evidence type="ECO:0000256" key="3">
    <source>
        <dbReference type="ARBA" id="ARBA00022843"/>
    </source>
</evidence>
<protein>
    <recommendedName>
        <fullName evidence="6">Protein TIFY</fullName>
    </recommendedName>
    <alternativeName>
        <fullName evidence="6">Jasmonate ZIM domain-containing protein</fullName>
    </alternativeName>
</protein>
<feature type="region of interest" description="Disordered" evidence="7">
    <location>
        <begin position="1"/>
        <end position="71"/>
    </location>
</feature>
<dbReference type="PROSITE" id="PS51320">
    <property type="entry name" value="TIFY"/>
    <property type="match status" value="1"/>
</dbReference>
<evidence type="ECO:0000256" key="4">
    <source>
        <dbReference type="ARBA" id="ARBA00023015"/>
    </source>
</evidence>
<accession>A0A0D9VUW9</accession>
<comment type="subcellular location">
    <subcellularLocation>
        <location evidence="6">Nucleus</location>
    </subcellularLocation>
</comment>
<proteinExistence type="inferred from homology"/>
<dbReference type="AlphaFoldDB" id="A0A0D9VUW9"/>
<keyword evidence="2 6" id="KW-1184">Jasmonic acid signaling pathway</keyword>
<keyword evidence="4" id="KW-0805">Transcription regulation</keyword>
<dbReference type="GO" id="GO:0009611">
    <property type="term" value="P:response to wounding"/>
    <property type="evidence" value="ECO:0007669"/>
    <property type="project" value="UniProtKB-UniRule"/>
</dbReference>
<dbReference type="Proteomes" id="UP000032180">
    <property type="component" value="Chromosome 3"/>
</dbReference>
<dbReference type="STRING" id="77586.A0A0D9VUW9"/>
<feature type="region of interest" description="Disordered" evidence="7">
    <location>
        <begin position="115"/>
        <end position="147"/>
    </location>
</feature>
<sequence>MDVVAMLASTRGLQPPPPSSSSYASAPPQQQAGGAVLQLFPTRANNNVAASPSPPSTAQERPRPEAKKTAPLTIVYGGQVLVFEHYTEEEADRLIQRTQLLVASSGGNSNVVVHTPRQPAPEPMPPPRNMPPAVSDSGVSGSMPIARKASLQRFLQKRKPKYY</sequence>
<dbReference type="Gramene" id="LPERR03G17480.1">
    <property type="protein sequence ID" value="LPERR03G17480.1"/>
    <property type="gene ID" value="LPERR03G17480"/>
</dbReference>
<evidence type="ECO:0000256" key="7">
    <source>
        <dbReference type="SAM" id="MobiDB-lite"/>
    </source>
</evidence>
<evidence type="ECO:0000259" key="8">
    <source>
        <dbReference type="PROSITE" id="PS51320"/>
    </source>
</evidence>
<evidence type="ECO:0000256" key="5">
    <source>
        <dbReference type="ARBA" id="ARBA00023163"/>
    </source>
</evidence>
<feature type="compositionally biased region" description="Low complexity" evidence="7">
    <location>
        <begin position="20"/>
        <end position="32"/>
    </location>
</feature>
<dbReference type="Pfam" id="PF09425">
    <property type="entry name" value="Jas_motif"/>
    <property type="match status" value="1"/>
</dbReference>
<keyword evidence="10" id="KW-1185">Reference proteome</keyword>
<evidence type="ECO:0000256" key="2">
    <source>
        <dbReference type="ARBA" id="ARBA00022819"/>
    </source>
</evidence>
<dbReference type="HOGENOM" id="CLU_051749_2_0_1"/>
<organism evidence="9 10">
    <name type="scientific">Leersia perrieri</name>
    <dbReference type="NCBI Taxonomy" id="77586"/>
    <lineage>
        <taxon>Eukaryota</taxon>
        <taxon>Viridiplantae</taxon>
        <taxon>Streptophyta</taxon>
        <taxon>Embryophyta</taxon>
        <taxon>Tracheophyta</taxon>
        <taxon>Spermatophyta</taxon>
        <taxon>Magnoliopsida</taxon>
        <taxon>Liliopsida</taxon>
        <taxon>Poales</taxon>
        <taxon>Poaceae</taxon>
        <taxon>BOP clade</taxon>
        <taxon>Oryzoideae</taxon>
        <taxon>Oryzeae</taxon>
        <taxon>Oryzinae</taxon>
        <taxon>Leersia</taxon>
    </lineage>
</organism>
<feature type="compositionally biased region" description="Pro residues" evidence="7">
    <location>
        <begin position="118"/>
        <end position="130"/>
    </location>
</feature>
<keyword evidence="5" id="KW-0804">Transcription</keyword>
<dbReference type="InterPro" id="IPR018467">
    <property type="entry name" value="CCT_CS"/>
</dbReference>
<dbReference type="GO" id="GO:0005634">
    <property type="term" value="C:nucleus"/>
    <property type="evidence" value="ECO:0007669"/>
    <property type="project" value="UniProtKB-SubCell"/>
</dbReference>
<evidence type="ECO:0000256" key="6">
    <source>
        <dbReference type="RuleBase" id="RU369065"/>
    </source>
</evidence>
<reference evidence="9" key="3">
    <citation type="submission" date="2015-04" db="UniProtKB">
        <authorList>
            <consortium name="EnsemblPlants"/>
        </authorList>
    </citation>
    <scope>IDENTIFICATION</scope>
</reference>
<dbReference type="PANTHER" id="PTHR33077">
    <property type="entry name" value="PROTEIN TIFY 4A-RELATED-RELATED"/>
    <property type="match status" value="1"/>
</dbReference>
<dbReference type="PANTHER" id="PTHR33077:SF52">
    <property type="entry name" value="PROTEIN TIFY 11D"/>
    <property type="match status" value="1"/>
</dbReference>
<evidence type="ECO:0000313" key="10">
    <source>
        <dbReference type="Proteomes" id="UP000032180"/>
    </source>
</evidence>
<comment type="function">
    <text evidence="6">Repressor of jasmonate responses.</text>
</comment>
<dbReference type="EnsemblPlants" id="LPERR03G17480.1">
    <property type="protein sequence ID" value="LPERR03G17480.1"/>
    <property type="gene ID" value="LPERR03G17480"/>
</dbReference>
<comment type="domain">
    <text evidence="6">The jas domain is required for interaction with COI1.</text>
</comment>
<reference evidence="10" key="2">
    <citation type="submission" date="2013-12" db="EMBL/GenBank/DDBJ databases">
        <authorList>
            <person name="Yu Y."/>
            <person name="Lee S."/>
            <person name="de Baynast K."/>
            <person name="Wissotski M."/>
            <person name="Liu L."/>
            <person name="Talag J."/>
            <person name="Goicoechea J."/>
            <person name="Angelova A."/>
            <person name="Jetty R."/>
            <person name="Kudrna D."/>
            <person name="Golser W."/>
            <person name="Rivera L."/>
            <person name="Zhang J."/>
            <person name="Wing R."/>
        </authorList>
    </citation>
    <scope>NUCLEOTIDE SEQUENCE</scope>
</reference>
<dbReference type="GO" id="GO:0031347">
    <property type="term" value="P:regulation of defense response"/>
    <property type="evidence" value="ECO:0007669"/>
    <property type="project" value="UniProtKB-UniRule"/>
</dbReference>